<comment type="subcellular location">
    <subcellularLocation>
        <location evidence="1">Nucleus</location>
        <location evidence="1">Nucleolus</location>
    </subcellularLocation>
</comment>
<comment type="similarity">
    <text evidence="2">Belongs to the RRM RBM34 family.</text>
</comment>
<sequence>LAHELKKSNDYVVGQVSGSLFQKNSAASGSLSALFGTAAPAAPIVFQPAPEVNENTKLESQHSQKKKKPPKQKSAADQKLENRESSLQNADEDERGQGTSMQGKRKRKELGEEKDVEHWVMKRQRLKASREEESMKRKRTVFVGNLPVSCTKKVVLCLFPAKNVKPVSFSFSKEDPSMSRRVAAITRKIHPKKQSINAYVVFKDEEAVAKANGTEIEDNFHVRVDRVTDSSSHDHKRSVFVGNLPFEINELVFRRHFEECGAVEAVRLVRDQNSGMGKGFGYVLFESPDSVQLALKLDGSKLEGRSIRVKRSVKKEKQKNKTDSSRNTGRPSTRGGFKSPWKSTRNQHKSHKCPTSFKGEMVEPNKKNKKRLKKKPKPNKTVHI</sequence>
<dbReference type="PANTHER" id="PTHR23236:SF25">
    <property type="entry name" value="RNA-BINDING PROTEIN 34"/>
    <property type="match status" value="1"/>
</dbReference>
<dbReference type="InterPro" id="IPR012677">
    <property type="entry name" value="Nucleotide-bd_a/b_plait_sf"/>
</dbReference>
<evidence type="ECO:0000256" key="2">
    <source>
        <dbReference type="ARBA" id="ARBA00007077"/>
    </source>
</evidence>
<name>A0A3Q3JBM1_MONAL</name>
<evidence type="ECO:0000256" key="6">
    <source>
        <dbReference type="SAM" id="MobiDB-lite"/>
    </source>
</evidence>
<evidence type="ECO:0000313" key="9">
    <source>
        <dbReference type="Proteomes" id="UP000261600"/>
    </source>
</evidence>
<dbReference type="InterPro" id="IPR000504">
    <property type="entry name" value="RRM_dom"/>
</dbReference>
<feature type="compositionally biased region" description="Basic and acidic residues" evidence="6">
    <location>
        <begin position="74"/>
        <end position="84"/>
    </location>
</feature>
<dbReference type="Proteomes" id="UP000261600">
    <property type="component" value="Unplaced"/>
</dbReference>
<feature type="region of interest" description="Disordered" evidence="6">
    <location>
        <begin position="308"/>
        <end position="384"/>
    </location>
</feature>
<dbReference type="Gene3D" id="3.30.70.330">
    <property type="match status" value="2"/>
</dbReference>
<dbReference type="AlphaFoldDB" id="A0A3Q3JBM1"/>
<proteinExistence type="inferred from homology"/>
<reference evidence="8" key="2">
    <citation type="submission" date="2025-09" db="UniProtKB">
        <authorList>
            <consortium name="Ensembl"/>
        </authorList>
    </citation>
    <scope>IDENTIFICATION</scope>
</reference>
<dbReference type="InterPro" id="IPR035979">
    <property type="entry name" value="RBD_domain_sf"/>
</dbReference>
<organism evidence="8 9">
    <name type="scientific">Monopterus albus</name>
    <name type="common">Swamp eel</name>
    <dbReference type="NCBI Taxonomy" id="43700"/>
    <lineage>
        <taxon>Eukaryota</taxon>
        <taxon>Metazoa</taxon>
        <taxon>Chordata</taxon>
        <taxon>Craniata</taxon>
        <taxon>Vertebrata</taxon>
        <taxon>Euteleostomi</taxon>
        <taxon>Actinopterygii</taxon>
        <taxon>Neopterygii</taxon>
        <taxon>Teleostei</taxon>
        <taxon>Neoteleostei</taxon>
        <taxon>Acanthomorphata</taxon>
        <taxon>Anabantaria</taxon>
        <taxon>Synbranchiformes</taxon>
        <taxon>Synbranchidae</taxon>
        <taxon>Monopterus</taxon>
    </lineage>
</organism>
<feature type="compositionally biased region" description="Basic residues" evidence="6">
    <location>
        <begin position="367"/>
        <end position="384"/>
    </location>
</feature>
<dbReference type="SMART" id="SM00360">
    <property type="entry name" value="RRM"/>
    <property type="match status" value="2"/>
</dbReference>
<evidence type="ECO:0000313" key="8">
    <source>
        <dbReference type="Ensembl" id="ENSMALP00000011012.1"/>
    </source>
</evidence>
<feature type="domain" description="RRM" evidence="7">
    <location>
        <begin position="237"/>
        <end position="314"/>
    </location>
</feature>
<evidence type="ECO:0000256" key="1">
    <source>
        <dbReference type="ARBA" id="ARBA00004604"/>
    </source>
</evidence>
<feature type="domain" description="RRM" evidence="7">
    <location>
        <begin position="139"/>
        <end position="229"/>
    </location>
</feature>
<keyword evidence="4" id="KW-0539">Nucleus</keyword>
<accession>A0A3Q3JBM1</accession>
<dbReference type="SUPFAM" id="SSF54928">
    <property type="entry name" value="RNA-binding domain, RBD"/>
    <property type="match status" value="2"/>
</dbReference>
<dbReference type="Ensembl" id="ENSMALT00000011251.1">
    <property type="protein sequence ID" value="ENSMALP00000011012.1"/>
    <property type="gene ID" value="ENSMALG00000007816.1"/>
</dbReference>
<feature type="region of interest" description="Disordered" evidence="6">
    <location>
        <begin position="54"/>
        <end position="116"/>
    </location>
</feature>
<keyword evidence="9" id="KW-1185">Reference proteome</keyword>
<dbReference type="Pfam" id="PF00076">
    <property type="entry name" value="RRM_1"/>
    <property type="match status" value="1"/>
</dbReference>
<feature type="compositionally biased region" description="Basic residues" evidence="6">
    <location>
        <begin position="308"/>
        <end position="318"/>
    </location>
</feature>
<evidence type="ECO:0000259" key="7">
    <source>
        <dbReference type="PROSITE" id="PS50102"/>
    </source>
</evidence>
<dbReference type="GO" id="GO:0003723">
    <property type="term" value="F:RNA binding"/>
    <property type="evidence" value="ECO:0007669"/>
    <property type="project" value="UniProtKB-UniRule"/>
</dbReference>
<evidence type="ECO:0000256" key="4">
    <source>
        <dbReference type="ARBA" id="ARBA00023242"/>
    </source>
</evidence>
<dbReference type="PROSITE" id="PS50102">
    <property type="entry name" value="RRM"/>
    <property type="match status" value="2"/>
</dbReference>
<dbReference type="CDD" id="cd12394">
    <property type="entry name" value="RRM1_RBM34"/>
    <property type="match status" value="1"/>
</dbReference>
<keyword evidence="3 5" id="KW-0694">RNA-binding</keyword>
<dbReference type="CDD" id="cd12395">
    <property type="entry name" value="RRM2_RBM34"/>
    <property type="match status" value="1"/>
</dbReference>
<reference evidence="8" key="1">
    <citation type="submission" date="2025-08" db="UniProtKB">
        <authorList>
            <consortium name="Ensembl"/>
        </authorList>
    </citation>
    <scope>IDENTIFICATION</scope>
</reference>
<dbReference type="InterPro" id="IPR034221">
    <property type="entry name" value="RBM34_RRM2"/>
</dbReference>
<dbReference type="PANTHER" id="PTHR23236">
    <property type="entry name" value="EUKARYOTIC TRANSLATION INITIATION FACTOR 4B/4H"/>
    <property type="match status" value="1"/>
</dbReference>
<evidence type="ECO:0000256" key="3">
    <source>
        <dbReference type="ARBA" id="ARBA00022884"/>
    </source>
</evidence>
<evidence type="ECO:0000256" key="5">
    <source>
        <dbReference type="PROSITE-ProRule" id="PRU00176"/>
    </source>
</evidence>
<protein>
    <recommendedName>
        <fullName evidence="7">RRM domain-containing protein</fullName>
    </recommendedName>
</protein>